<dbReference type="Proteomes" id="UP000195859">
    <property type="component" value="Unassembled WGS sequence"/>
</dbReference>
<evidence type="ECO:0000313" key="1">
    <source>
        <dbReference type="EMBL" id="OUQ58240.1"/>
    </source>
</evidence>
<organism evidence="2 3">
    <name type="scientific">Lactobacillus gallinarum</name>
    <dbReference type="NCBI Taxonomy" id="52242"/>
    <lineage>
        <taxon>Bacteria</taxon>
        <taxon>Bacillati</taxon>
        <taxon>Bacillota</taxon>
        <taxon>Bacilli</taxon>
        <taxon>Lactobacillales</taxon>
        <taxon>Lactobacillaceae</taxon>
        <taxon>Lactobacillus</taxon>
    </lineage>
</organism>
<evidence type="ECO:0000313" key="3">
    <source>
        <dbReference type="Proteomes" id="UP000195859"/>
    </source>
</evidence>
<accession>A0A1Y4QAB9</accession>
<evidence type="ECO:0000313" key="4">
    <source>
        <dbReference type="Proteomes" id="UP000196293"/>
    </source>
</evidence>
<dbReference type="Proteomes" id="UP000196293">
    <property type="component" value="Unassembled WGS sequence"/>
</dbReference>
<evidence type="ECO:0000313" key="2">
    <source>
        <dbReference type="EMBL" id="OUQ75530.1"/>
    </source>
</evidence>
<dbReference type="AlphaFoldDB" id="A0A1Y4QAB9"/>
<proteinExistence type="predicted"/>
<keyword evidence="4" id="KW-1185">Reference proteome</keyword>
<dbReference type="RefSeq" id="WP_087175677.1">
    <property type="nucleotide sequence ID" value="NZ_NFKZ01000001.1"/>
</dbReference>
<reference evidence="2" key="2">
    <citation type="journal article" date="2018" name="BMC Genomics">
        <title>Whole genome sequencing and function prediction of 133 gut anaerobes isolated from chicken caecum in pure cultures.</title>
        <authorList>
            <person name="Medvecky M."/>
            <person name="Cejkova D."/>
            <person name="Polansky O."/>
            <person name="Karasova D."/>
            <person name="Kubasova T."/>
            <person name="Cizek A."/>
            <person name="Rychlik I."/>
        </authorList>
    </citation>
    <scope>NUCLEOTIDE SEQUENCE</scope>
    <source>
        <strain evidence="2">An101</strain>
        <strain evidence="1">An115</strain>
    </source>
</reference>
<sequence>MQFNSIEETFNWLLSINDSDKPGALMVDGHAASLKELQDINFQAISFIKDCWKQDKTRELPDSQLMDMTKKIIKNHDEYIIVRLYEAGNHENLPAMQTNSHATNINATAAVLALYQQLKDESKRAGTYEAFKFIEDHINTKDI</sequence>
<name>A0A1Y4QAB9_9LACO</name>
<protein>
    <submittedName>
        <fullName evidence="2">Uncharacterized protein</fullName>
    </submittedName>
</protein>
<dbReference type="EMBL" id="NFLS01000001">
    <property type="protein sequence ID" value="OUQ58240.1"/>
    <property type="molecule type" value="Genomic_DNA"/>
</dbReference>
<dbReference type="GeneID" id="78202199"/>
<gene>
    <name evidence="2" type="ORF">B5E44_07140</name>
    <name evidence="1" type="ORF">B5E59_00545</name>
</gene>
<comment type="caution">
    <text evidence="2">The sequence shown here is derived from an EMBL/GenBank/DDBJ whole genome shotgun (WGS) entry which is preliminary data.</text>
</comment>
<dbReference type="EMBL" id="NFLZ01000017">
    <property type="protein sequence ID" value="OUQ75530.1"/>
    <property type="molecule type" value="Genomic_DNA"/>
</dbReference>
<reference evidence="3 4" key="1">
    <citation type="submission" date="2017-04" db="EMBL/GenBank/DDBJ databases">
        <title>Function of individual gut microbiota members based on whole genome sequencing of pure cultures obtained from chicken caecum.</title>
        <authorList>
            <person name="Medvecky M."/>
            <person name="Cejkova D."/>
            <person name="Polansky O."/>
            <person name="Karasova D."/>
            <person name="Kubasova T."/>
            <person name="Cizek A."/>
            <person name="Rychlik I."/>
        </authorList>
    </citation>
    <scope>NUCLEOTIDE SEQUENCE [LARGE SCALE GENOMIC DNA]</scope>
    <source>
        <strain evidence="3">An101</strain>
        <strain evidence="4">An115</strain>
    </source>
</reference>